<proteinExistence type="predicted"/>
<evidence type="ECO:0000313" key="6">
    <source>
        <dbReference type="EMBL" id="NVN49698.1"/>
    </source>
</evidence>
<dbReference type="RefSeq" id="WP_347133213.1">
    <property type="nucleotide sequence ID" value="NZ_JABFYL010000017.1"/>
</dbReference>
<dbReference type="InterPro" id="IPR050109">
    <property type="entry name" value="HTH-type_TetR-like_transc_reg"/>
</dbReference>
<reference evidence="6 7" key="1">
    <citation type="submission" date="2020-05" db="EMBL/GenBank/DDBJ databases">
        <title>Draft genome sequence of Mycobacterium hippocampi DL, isolated from European seabass, Dicentrarchus labrax, reared in fish farms.</title>
        <authorList>
            <person name="Stathopoulou P."/>
            <person name="Asimakis E."/>
            <person name="Tzokas K."/>
            <person name="Batargias C."/>
            <person name="Tsiamis G."/>
        </authorList>
    </citation>
    <scope>NUCLEOTIDE SEQUENCE [LARGE SCALE GENOMIC DNA]</scope>
    <source>
        <strain evidence="6 7">DL</strain>
    </source>
</reference>
<evidence type="ECO:0000256" key="2">
    <source>
        <dbReference type="ARBA" id="ARBA00023125"/>
    </source>
</evidence>
<dbReference type="PROSITE" id="PS50977">
    <property type="entry name" value="HTH_TETR_2"/>
    <property type="match status" value="1"/>
</dbReference>
<dbReference type="InterPro" id="IPR036271">
    <property type="entry name" value="Tet_transcr_reg_TetR-rel_C_sf"/>
</dbReference>
<feature type="DNA-binding region" description="H-T-H motif" evidence="4">
    <location>
        <begin position="31"/>
        <end position="50"/>
    </location>
</feature>
<dbReference type="Pfam" id="PF00440">
    <property type="entry name" value="TetR_N"/>
    <property type="match status" value="1"/>
</dbReference>
<dbReference type="AlphaFoldDB" id="A0A850PH90"/>
<dbReference type="InterPro" id="IPR001647">
    <property type="entry name" value="HTH_TetR"/>
</dbReference>
<keyword evidence="1" id="KW-0805">Transcription regulation</keyword>
<dbReference type="SUPFAM" id="SSF46689">
    <property type="entry name" value="Homeodomain-like"/>
    <property type="match status" value="1"/>
</dbReference>
<dbReference type="PANTHER" id="PTHR30055:SF234">
    <property type="entry name" value="HTH-TYPE TRANSCRIPTIONAL REGULATOR BETI"/>
    <property type="match status" value="1"/>
</dbReference>
<comment type="caution">
    <text evidence="6">The sequence shown here is derived from an EMBL/GenBank/DDBJ whole genome shotgun (WGS) entry which is preliminary data.</text>
</comment>
<name>A0A850PH90_9MYCO</name>
<organism evidence="6 7">
    <name type="scientific">Mycolicibacterium hippocampi</name>
    <dbReference type="NCBI Taxonomy" id="659824"/>
    <lineage>
        <taxon>Bacteria</taxon>
        <taxon>Bacillati</taxon>
        <taxon>Actinomycetota</taxon>
        <taxon>Actinomycetes</taxon>
        <taxon>Mycobacteriales</taxon>
        <taxon>Mycobacteriaceae</taxon>
        <taxon>Mycolicibacterium</taxon>
    </lineage>
</organism>
<evidence type="ECO:0000313" key="7">
    <source>
        <dbReference type="Proteomes" id="UP000570517"/>
    </source>
</evidence>
<feature type="domain" description="HTH tetR-type" evidence="5">
    <location>
        <begin position="8"/>
        <end position="68"/>
    </location>
</feature>
<sequence>MQKWSDPDDDRRRIIEAAHRCLSEPHSGPIPVSAILRSAEVSTRAFYRHFSSKDELFLALLQQECEKVAARVERIAAAAVGTPANQLAAWIGEMFDLMVEPEQRAHLSVVDSEEVRMAKGYQETRDRARCDRERSLATILRRGRDDGSFPITDPDCDAELIGAVVSRALNNETPDDLQHLKQTQAKVLDFALRAVGAVAAV</sequence>
<dbReference type="InterPro" id="IPR009057">
    <property type="entry name" value="Homeodomain-like_sf"/>
</dbReference>
<evidence type="ECO:0000259" key="5">
    <source>
        <dbReference type="PROSITE" id="PS50977"/>
    </source>
</evidence>
<evidence type="ECO:0000256" key="1">
    <source>
        <dbReference type="ARBA" id="ARBA00023015"/>
    </source>
</evidence>
<accession>A0A850PH90</accession>
<keyword evidence="7" id="KW-1185">Reference proteome</keyword>
<dbReference type="Gene3D" id="1.10.10.60">
    <property type="entry name" value="Homeodomain-like"/>
    <property type="match status" value="1"/>
</dbReference>
<keyword evidence="3" id="KW-0804">Transcription</keyword>
<protein>
    <submittedName>
        <fullName evidence="6">Transcriptional regulator, AcrR family</fullName>
    </submittedName>
</protein>
<dbReference type="GO" id="GO:0000976">
    <property type="term" value="F:transcription cis-regulatory region binding"/>
    <property type="evidence" value="ECO:0007669"/>
    <property type="project" value="TreeGrafter"/>
</dbReference>
<evidence type="ECO:0000256" key="3">
    <source>
        <dbReference type="ARBA" id="ARBA00023163"/>
    </source>
</evidence>
<dbReference type="EMBL" id="JABFYL010000017">
    <property type="protein sequence ID" value="NVN49698.1"/>
    <property type="molecule type" value="Genomic_DNA"/>
</dbReference>
<dbReference type="Proteomes" id="UP000570517">
    <property type="component" value="Unassembled WGS sequence"/>
</dbReference>
<dbReference type="Gene3D" id="1.10.357.10">
    <property type="entry name" value="Tetracycline Repressor, domain 2"/>
    <property type="match status" value="1"/>
</dbReference>
<gene>
    <name evidence="6" type="ORF">HLY00_5822</name>
</gene>
<evidence type="ECO:0000256" key="4">
    <source>
        <dbReference type="PROSITE-ProRule" id="PRU00335"/>
    </source>
</evidence>
<dbReference type="SUPFAM" id="SSF48498">
    <property type="entry name" value="Tetracyclin repressor-like, C-terminal domain"/>
    <property type="match status" value="1"/>
</dbReference>
<dbReference type="PANTHER" id="PTHR30055">
    <property type="entry name" value="HTH-TYPE TRANSCRIPTIONAL REGULATOR RUTR"/>
    <property type="match status" value="1"/>
</dbReference>
<dbReference type="GO" id="GO:0003700">
    <property type="term" value="F:DNA-binding transcription factor activity"/>
    <property type="evidence" value="ECO:0007669"/>
    <property type="project" value="TreeGrafter"/>
</dbReference>
<keyword evidence="2 4" id="KW-0238">DNA-binding</keyword>